<gene>
    <name evidence="4" type="ORF">GA0061098_1009248</name>
</gene>
<dbReference type="PANTHER" id="PTHR42879:SF2">
    <property type="entry name" value="3-OXOACYL-[ACYL-CARRIER-PROTEIN] REDUCTASE FABG"/>
    <property type="match status" value="1"/>
</dbReference>
<dbReference type="Pfam" id="PF00106">
    <property type="entry name" value="adh_short"/>
    <property type="match status" value="1"/>
</dbReference>
<dbReference type="PRINTS" id="PR00080">
    <property type="entry name" value="SDRFAMILY"/>
</dbReference>
<dbReference type="GO" id="GO:0032787">
    <property type="term" value="P:monocarboxylic acid metabolic process"/>
    <property type="evidence" value="ECO:0007669"/>
    <property type="project" value="UniProtKB-ARBA"/>
</dbReference>
<evidence type="ECO:0000259" key="3">
    <source>
        <dbReference type="SMART" id="SM00822"/>
    </source>
</evidence>
<proteinExistence type="inferred from homology"/>
<dbReference type="SMART" id="SM00822">
    <property type="entry name" value="PKS_KR"/>
    <property type="match status" value="1"/>
</dbReference>
<dbReference type="CDD" id="cd05233">
    <property type="entry name" value="SDR_c"/>
    <property type="match status" value="1"/>
</dbReference>
<dbReference type="InterPro" id="IPR050259">
    <property type="entry name" value="SDR"/>
</dbReference>
<dbReference type="PANTHER" id="PTHR42879">
    <property type="entry name" value="3-OXOACYL-(ACYL-CARRIER-PROTEIN) REDUCTASE"/>
    <property type="match status" value="1"/>
</dbReference>
<keyword evidence="5" id="KW-1185">Reference proteome</keyword>
<evidence type="ECO:0000313" key="4">
    <source>
        <dbReference type="EMBL" id="SCB43189.1"/>
    </source>
</evidence>
<organism evidence="4 5">
    <name type="scientific">Bradyrhizobium shewense</name>
    <dbReference type="NCBI Taxonomy" id="1761772"/>
    <lineage>
        <taxon>Bacteria</taxon>
        <taxon>Pseudomonadati</taxon>
        <taxon>Pseudomonadota</taxon>
        <taxon>Alphaproteobacteria</taxon>
        <taxon>Hyphomicrobiales</taxon>
        <taxon>Nitrobacteraceae</taxon>
        <taxon>Bradyrhizobium</taxon>
    </lineage>
</organism>
<evidence type="ECO:0000256" key="1">
    <source>
        <dbReference type="ARBA" id="ARBA00006484"/>
    </source>
</evidence>
<dbReference type="PROSITE" id="PS00061">
    <property type="entry name" value="ADH_SHORT"/>
    <property type="match status" value="1"/>
</dbReference>
<name>A0A1C3WT72_9BRAD</name>
<evidence type="ECO:0000256" key="2">
    <source>
        <dbReference type="RuleBase" id="RU000363"/>
    </source>
</evidence>
<dbReference type="PRINTS" id="PR00081">
    <property type="entry name" value="GDHRDH"/>
</dbReference>
<feature type="domain" description="Ketoreductase" evidence="3">
    <location>
        <begin position="8"/>
        <end position="173"/>
    </location>
</feature>
<dbReference type="AlphaFoldDB" id="A0A1C3WT72"/>
<accession>A0A1C3WT72</accession>
<dbReference type="EMBL" id="FMAI01000009">
    <property type="protein sequence ID" value="SCB43189.1"/>
    <property type="molecule type" value="Genomic_DNA"/>
</dbReference>
<dbReference type="FunFam" id="3.40.50.720:FF:000084">
    <property type="entry name" value="Short-chain dehydrogenase reductase"/>
    <property type="match status" value="1"/>
</dbReference>
<comment type="similarity">
    <text evidence="1 2">Belongs to the short-chain dehydrogenases/reductases (SDR) family.</text>
</comment>
<evidence type="ECO:0000313" key="5">
    <source>
        <dbReference type="Proteomes" id="UP000199184"/>
    </source>
</evidence>
<sequence>MSGLPHSPHALVTGGGRGIGRAIAASLVGAGAIVTVLGRNAASLAEAVDAGAAHFAAVADVSDETSLKAAISEASARQPIDILIANAGSAESAPFAKSDAALFARMMDVNFMGVVHAVRAVLPGMKDRPYGRIVAVASTAGLKGYAYVSAYSAAKHAVIGLVRSLAIEMAGSNVTVNAVCPGFTDTDLVAGSIENIMNKTGRSREQAIAEFAKHNPQGRLIAPQEVADAVLWLCGDGAGAITGQAIAVAGGEV</sequence>
<dbReference type="InterPro" id="IPR057326">
    <property type="entry name" value="KR_dom"/>
</dbReference>
<dbReference type="InterPro" id="IPR002347">
    <property type="entry name" value="SDR_fam"/>
</dbReference>
<dbReference type="InterPro" id="IPR036291">
    <property type="entry name" value="NAD(P)-bd_dom_sf"/>
</dbReference>
<dbReference type="Gene3D" id="3.40.50.720">
    <property type="entry name" value="NAD(P)-binding Rossmann-like Domain"/>
    <property type="match status" value="1"/>
</dbReference>
<dbReference type="InterPro" id="IPR020904">
    <property type="entry name" value="Sc_DH/Rdtase_CS"/>
</dbReference>
<reference evidence="5" key="1">
    <citation type="submission" date="2016-08" db="EMBL/GenBank/DDBJ databases">
        <authorList>
            <person name="Varghese N."/>
            <person name="Submissions Spin"/>
        </authorList>
    </citation>
    <scope>NUCLEOTIDE SEQUENCE [LARGE SCALE GENOMIC DNA]</scope>
    <source>
        <strain evidence="5">ERR11</strain>
    </source>
</reference>
<protein>
    <submittedName>
        <fullName evidence="4">NADP-dependent 3-hydroxy acid dehydrogenase YdfG</fullName>
    </submittedName>
</protein>
<dbReference type="RefSeq" id="WP_091959433.1">
    <property type="nucleotide sequence ID" value="NZ_FMAI01000009.1"/>
</dbReference>
<dbReference type="SUPFAM" id="SSF51735">
    <property type="entry name" value="NAD(P)-binding Rossmann-fold domains"/>
    <property type="match status" value="1"/>
</dbReference>
<dbReference type="Proteomes" id="UP000199184">
    <property type="component" value="Unassembled WGS sequence"/>
</dbReference>